<dbReference type="EMBL" id="SFCI01001708">
    <property type="protein sequence ID" value="TFY75125.1"/>
    <property type="molecule type" value="Genomic_DNA"/>
</dbReference>
<dbReference type="Proteomes" id="UP000298061">
    <property type="component" value="Unassembled WGS sequence"/>
</dbReference>
<dbReference type="OrthoDB" id="2953545at2759"/>
<evidence type="ECO:0000313" key="2">
    <source>
        <dbReference type="Proteomes" id="UP000298061"/>
    </source>
</evidence>
<proteinExistence type="predicted"/>
<feature type="non-terminal residue" evidence="1">
    <location>
        <position position="363"/>
    </location>
</feature>
<accession>A0A4Y9ZKK5</accession>
<comment type="caution">
    <text evidence="1">The sequence shown here is derived from an EMBL/GenBank/DDBJ whole genome shotgun (WGS) entry which is preliminary data.</text>
</comment>
<protein>
    <submittedName>
        <fullName evidence="1">Uncharacterized protein</fullName>
    </submittedName>
</protein>
<dbReference type="AlphaFoldDB" id="A0A4Y9ZKK5"/>
<name>A0A4Y9ZKK5_9AGAM</name>
<keyword evidence="2" id="KW-1185">Reference proteome</keyword>
<reference evidence="1 2" key="1">
    <citation type="submission" date="2019-02" db="EMBL/GenBank/DDBJ databases">
        <title>Genome sequencing of the rare red list fungi Hericium alpestre (H. flagellum).</title>
        <authorList>
            <person name="Buettner E."/>
            <person name="Kellner H."/>
        </authorList>
    </citation>
    <scope>NUCLEOTIDE SEQUENCE [LARGE SCALE GENOMIC DNA]</scope>
    <source>
        <strain evidence="1 2">DSM 108284</strain>
    </source>
</reference>
<gene>
    <name evidence="1" type="ORF">EWM64_g8887</name>
</gene>
<sequence>MGELEDLLPEPEIDDLDDVHKKDKYWIKLPNGQPCHKSSAVKYLLCSEDGKKSTDRLSRVQGLSKIRTYSRSPSAPSLNDDSLLGDAFLVNQLIATFARIDNQVALAIMRVSAIEDKTKTLVPSIPAADLASPDITLRGQILTLAPTDASTWVWMPNTYESFAALKKQGKSANELGPTSSVTRKSTLIEVPACLSTPIKVKLEQQDDQDSPSIAWKFDTAALVAVTEIGDNLCGFCGRTGTCTLTLTKPSKTIIPNSDCPYFIKFSLLAAEKTTTSGLATNCPLQCDICLSQELQGRYRLAKHVYWSYNLPAHVETKHPSASIPEGFEESYMVSRDEMVHLRLAKGTVSTTTAKQGPGQKRKP</sequence>
<organism evidence="1 2">
    <name type="scientific">Hericium alpestre</name>
    <dbReference type="NCBI Taxonomy" id="135208"/>
    <lineage>
        <taxon>Eukaryota</taxon>
        <taxon>Fungi</taxon>
        <taxon>Dikarya</taxon>
        <taxon>Basidiomycota</taxon>
        <taxon>Agaricomycotina</taxon>
        <taxon>Agaricomycetes</taxon>
        <taxon>Russulales</taxon>
        <taxon>Hericiaceae</taxon>
        <taxon>Hericium</taxon>
    </lineage>
</organism>
<evidence type="ECO:0000313" key="1">
    <source>
        <dbReference type="EMBL" id="TFY75125.1"/>
    </source>
</evidence>